<feature type="compositionally biased region" description="Polar residues" evidence="1">
    <location>
        <begin position="56"/>
        <end position="93"/>
    </location>
</feature>
<reference evidence="2" key="1">
    <citation type="journal article" date="2019" name="Sci. Rep.">
        <title>Draft genome of Tanacetum cinerariifolium, the natural source of mosquito coil.</title>
        <authorList>
            <person name="Yamashiro T."/>
            <person name="Shiraishi A."/>
            <person name="Satake H."/>
            <person name="Nakayama K."/>
        </authorList>
    </citation>
    <scope>NUCLEOTIDE SEQUENCE</scope>
</reference>
<comment type="caution">
    <text evidence="2">The sequence shown here is derived from an EMBL/GenBank/DDBJ whole genome shotgun (WGS) entry which is preliminary data.</text>
</comment>
<evidence type="ECO:0000313" key="2">
    <source>
        <dbReference type="EMBL" id="GFD31443.1"/>
    </source>
</evidence>
<proteinExistence type="predicted"/>
<organism evidence="2">
    <name type="scientific">Tanacetum cinerariifolium</name>
    <name type="common">Dalmatian daisy</name>
    <name type="synonym">Chrysanthemum cinerariifolium</name>
    <dbReference type="NCBI Taxonomy" id="118510"/>
    <lineage>
        <taxon>Eukaryota</taxon>
        <taxon>Viridiplantae</taxon>
        <taxon>Streptophyta</taxon>
        <taxon>Embryophyta</taxon>
        <taxon>Tracheophyta</taxon>
        <taxon>Spermatophyta</taxon>
        <taxon>Magnoliopsida</taxon>
        <taxon>eudicotyledons</taxon>
        <taxon>Gunneridae</taxon>
        <taxon>Pentapetalae</taxon>
        <taxon>asterids</taxon>
        <taxon>campanulids</taxon>
        <taxon>Asterales</taxon>
        <taxon>Asteraceae</taxon>
        <taxon>Asteroideae</taxon>
        <taxon>Anthemideae</taxon>
        <taxon>Anthemidinae</taxon>
        <taxon>Tanacetum</taxon>
    </lineage>
</organism>
<feature type="non-terminal residue" evidence="2">
    <location>
        <position position="115"/>
    </location>
</feature>
<dbReference type="AlphaFoldDB" id="A0A699VBE0"/>
<feature type="region of interest" description="Disordered" evidence="1">
    <location>
        <begin position="39"/>
        <end position="115"/>
    </location>
</feature>
<gene>
    <name evidence="2" type="ORF">Tci_903412</name>
</gene>
<evidence type="ECO:0000256" key="1">
    <source>
        <dbReference type="SAM" id="MobiDB-lite"/>
    </source>
</evidence>
<protein>
    <submittedName>
        <fullName evidence="2">Uncharacterized protein</fullName>
    </submittedName>
</protein>
<name>A0A699VBE0_TANCI</name>
<accession>A0A699VBE0</accession>
<sequence>EAEKEEFARRVEITKAELLGRHSQEEGAYWTKHYQMQLKTSHAASPPPAAPAAAPTSGSQATVLQSNATSQTKAGTSGARSVHPKQSATTSQKKGSKQEVETIDLCSSDDDILVE</sequence>
<feature type="non-terminal residue" evidence="2">
    <location>
        <position position="1"/>
    </location>
</feature>
<dbReference type="EMBL" id="BKCJ011414182">
    <property type="protein sequence ID" value="GFD31443.1"/>
    <property type="molecule type" value="Genomic_DNA"/>
</dbReference>